<proteinExistence type="predicted"/>
<dbReference type="Proteomes" id="UP001300692">
    <property type="component" value="Unassembled WGS sequence"/>
</dbReference>
<dbReference type="PROSITE" id="PS51683">
    <property type="entry name" value="SAM_OMT_II"/>
    <property type="match status" value="1"/>
</dbReference>
<gene>
    <name evidence="6" type="ORF">N7U62_11035</name>
</gene>
<evidence type="ECO:0000259" key="5">
    <source>
        <dbReference type="Pfam" id="PF21212"/>
    </source>
</evidence>
<evidence type="ECO:0000256" key="1">
    <source>
        <dbReference type="ARBA" id="ARBA00022603"/>
    </source>
</evidence>
<dbReference type="InterPro" id="IPR001077">
    <property type="entry name" value="COMT_C"/>
</dbReference>
<reference evidence="6 7" key="1">
    <citation type="submission" date="2022-10" db="EMBL/GenBank/DDBJ databases">
        <title>Comparative genomics and taxonomic characterization of three novel marine species of genus Reichenbachiella exhibiting antioxidant and polysaccharide degradation activities.</title>
        <authorList>
            <person name="Muhammad N."/>
            <person name="Lee Y.-J."/>
            <person name="Ko J."/>
            <person name="Kim S.-G."/>
        </authorList>
    </citation>
    <scope>NUCLEOTIDE SEQUENCE [LARGE SCALE GENOMIC DNA]</scope>
    <source>
        <strain evidence="6 7">ABR2-5</strain>
    </source>
</reference>
<feature type="domain" description="O-methyltransferase C-terminal" evidence="4">
    <location>
        <begin position="149"/>
        <end position="329"/>
    </location>
</feature>
<evidence type="ECO:0000256" key="2">
    <source>
        <dbReference type="ARBA" id="ARBA00022679"/>
    </source>
</evidence>
<protein>
    <submittedName>
        <fullName evidence="6">Methyltransferase</fullName>
    </submittedName>
</protein>
<evidence type="ECO:0000313" key="6">
    <source>
        <dbReference type="EMBL" id="MCV9387201.1"/>
    </source>
</evidence>
<dbReference type="Gene3D" id="1.10.10.10">
    <property type="entry name" value="Winged helix-like DNA-binding domain superfamily/Winged helix DNA-binding domain"/>
    <property type="match status" value="1"/>
</dbReference>
<dbReference type="InterPro" id="IPR036388">
    <property type="entry name" value="WH-like_DNA-bd_sf"/>
</dbReference>
<dbReference type="RefSeq" id="WP_264138028.1">
    <property type="nucleotide sequence ID" value="NZ_JAOYOD010000001.1"/>
</dbReference>
<keyword evidence="2" id="KW-0808">Transferase</keyword>
<name>A0ABT3CU28_9BACT</name>
<accession>A0ABT3CU28</accession>
<dbReference type="Pfam" id="PF21212">
    <property type="entry name" value="Dimerisation2-like_dom"/>
    <property type="match status" value="1"/>
</dbReference>
<dbReference type="GO" id="GO:0008168">
    <property type="term" value="F:methyltransferase activity"/>
    <property type="evidence" value="ECO:0007669"/>
    <property type="project" value="UniProtKB-KW"/>
</dbReference>
<dbReference type="PANTHER" id="PTHR43712">
    <property type="entry name" value="PUTATIVE (AFU_ORTHOLOGUE AFUA_4G14580)-RELATED"/>
    <property type="match status" value="1"/>
</dbReference>
<dbReference type="InterPro" id="IPR016461">
    <property type="entry name" value="COMT-like"/>
</dbReference>
<comment type="caution">
    <text evidence="6">The sequence shown here is derived from an EMBL/GenBank/DDBJ whole genome shotgun (WGS) entry which is preliminary data.</text>
</comment>
<feature type="domain" description="BVU-1015-like N-terminal dimerisation-like" evidence="5">
    <location>
        <begin position="14"/>
        <end position="82"/>
    </location>
</feature>
<dbReference type="InterPro" id="IPR036390">
    <property type="entry name" value="WH_DNA-bd_sf"/>
</dbReference>
<organism evidence="6 7">
    <name type="scientific">Reichenbachiella ulvae</name>
    <dbReference type="NCBI Taxonomy" id="2980104"/>
    <lineage>
        <taxon>Bacteria</taxon>
        <taxon>Pseudomonadati</taxon>
        <taxon>Bacteroidota</taxon>
        <taxon>Cytophagia</taxon>
        <taxon>Cytophagales</taxon>
        <taxon>Reichenbachiellaceae</taxon>
        <taxon>Reichenbachiella</taxon>
    </lineage>
</organism>
<evidence type="ECO:0000259" key="4">
    <source>
        <dbReference type="Pfam" id="PF00891"/>
    </source>
</evidence>
<dbReference type="SUPFAM" id="SSF53335">
    <property type="entry name" value="S-adenosyl-L-methionine-dependent methyltransferases"/>
    <property type="match status" value="1"/>
</dbReference>
<dbReference type="Gene3D" id="3.40.50.150">
    <property type="entry name" value="Vaccinia Virus protein VP39"/>
    <property type="match status" value="1"/>
</dbReference>
<dbReference type="InterPro" id="IPR049480">
    <property type="entry name" value="BVU_1015-like_N"/>
</dbReference>
<dbReference type="EMBL" id="JAOYOD010000001">
    <property type="protein sequence ID" value="MCV9387201.1"/>
    <property type="molecule type" value="Genomic_DNA"/>
</dbReference>
<evidence type="ECO:0000256" key="3">
    <source>
        <dbReference type="ARBA" id="ARBA00022691"/>
    </source>
</evidence>
<dbReference type="Gene3D" id="1.20.58.1390">
    <property type="match status" value="1"/>
</dbReference>
<sequence>MNKQKLSAIDAKFEAQKIAFAPLTFQAIRAMKNLGVMENIRSSQGQATKESIMADLDLDDYTVEILLDTAEVMNVIEVEDGRIQLSKIGYFLLRDELTRVNMNFSHDVCYNGSAFLEDSLKQGKPSGLKVFGSWPTVYEALAHLEDDVRKSWLEFDHFYSQDAFDSALKIVFEKKPKTLFDIGGNTGKWSFKCCDYDENVKIKILDLPGQIEMAKANVLKKGLEHRIEFHPMNILDPEHAIPKGADIIWMSQFLDCFSKEQIIDILSKCKEAADADTSIFIMEPFIDNQPYEAASYSLAATSLYFSCIANGNSKMYKLPQFESMIDQAGLKIINTHLLMEDNFHTIIECKKA</sequence>
<keyword evidence="1 6" id="KW-0489">Methyltransferase</keyword>
<dbReference type="PIRSF" id="PIRSF005739">
    <property type="entry name" value="O-mtase"/>
    <property type="match status" value="1"/>
</dbReference>
<evidence type="ECO:0000313" key="7">
    <source>
        <dbReference type="Proteomes" id="UP001300692"/>
    </source>
</evidence>
<dbReference type="PANTHER" id="PTHR43712:SF2">
    <property type="entry name" value="O-METHYLTRANSFERASE CICE"/>
    <property type="match status" value="1"/>
</dbReference>
<dbReference type="SUPFAM" id="SSF46785">
    <property type="entry name" value="Winged helix' DNA-binding domain"/>
    <property type="match status" value="1"/>
</dbReference>
<dbReference type="GO" id="GO:0032259">
    <property type="term" value="P:methylation"/>
    <property type="evidence" value="ECO:0007669"/>
    <property type="project" value="UniProtKB-KW"/>
</dbReference>
<keyword evidence="7" id="KW-1185">Reference proteome</keyword>
<keyword evidence="3" id="KW-0949">S-adenosyl-L-methionine</keyword>
<dbReference type="InterPro" id="IPR029063">
    <property type="entry name" value="SAM-dependent_MTases_sf"/>
</dbReference>
<dbReference type="Pfam" id="PF00891">
    <property type="entry name" value="Methyltransf_2"/>
    <property type="match status" value="1"/>
</dbReference>